<dbReference type="InterPro" id="IPR029039">
    <property type="entry name" value="Flavoprotein-like_sf"/>
</dbReference>
<evidence type="ECO:0000256" key="1">
    <source>
        <dbReference type="ARBA" id="ARBA00001917"/>
    </source>
</evidence>
<dbReference type="SUPFAM" id="SSF63380">
    <property type="entry name" value="Riboflavin synthase domain-like"/>
    <property type="match status" value="1"/>
</dbReference>
<accession>A0A0D4ZYL9</accession>
<keyword evidence="15" id="KW-0614">Plasmid</keyword>
<name>A0A0D4ZYL9_9SPHN</name>
<feature type="region of interest" description="Disordered" evidence="12">
    <location>
        <begin position="12"/>
        <end position="33"/>
    </location>
</feature>
<dbReference type="Gene3D" id="3.40.50.360">
    <property type="match status" value="1"/>
</dbReference>
<dbReference type="InterPro" id="IPR023173">
    <property type="entry name" value="NADPH_Cyt_P450_Rdtase_alpha"/>
</dbReference>
<dbReference type="GO" id="GO:0004783">
    <property type="term" value="F:sulfite reductase (NADPH) activity"/>
    <property type="evidence" value="ECO:0007669"/>
    <property type="project" value="UniProtKB-EC"/>
</dbReference>
<geneLocation type="plasmid" evidence="15">
    <name>201</name>
</geneLocation>
<comment type="catalytic activity">
    <reaction evidence="11">
        <text>hydrogen sulfide + 3 NADP(+) + 3 H2O = sulfite + 3 NADPH + 4 H(+)</text>
        <dbReference type="Rhea" id="RHEA:13801"/>
        <dbReference type="ChEBI" id="CHEBI:15377"/>
        <dbReference type="ChEBI" id="CHEBI:15378"/>
        <dbReference type="ChEBI" id="CHEBI:17359"/>
        <dbReference type="ChEBI" id="CHEBI:29919"/>
        <dbReference type="ChEBI" id="CHEBI:57783"/>
        <dbReference type="ChEBI" id="CHEBI:58349"/>
        <dbReference type="EC" id="1.8.1.2"/>
    </reaction>
</comment>
<dbReference type="CDD" id="cd06199">
    <property type="entry name" value="SiR"/>
    <property type="match status" value="1"/>
</dbReference>
<evidence type="ECO:0000259" key="13">
    <source>
        <dbReference type="PROSITE" id="PS50902"/>
    </source>
</evidence>
<evidence type="ECO:0000256" key="12">
    <source>
        <dbReference type="SAM" id="MobiDB-lite"/>
    </source>
</evidence>
<dbReference type="GO" id="GO:0005829">
    <property type="term" value="C:cytosol"/>
    <property type="evidence" value="ECO:0007669"/>
    <property type="project" value="TreeGrafter"/>
</dbReference>
<dbReference type="PRINTS" id="PR00371">
    <property type="entry name" value="FPNCR"/>
</dbReference>
<dbReference type="SUPFAM" id="SSF52343">
    <property type="entry name" value="Ferredoxin reductase-like, C-terminal NADP-linked domain"/>
    <property type="match status" value="1"/>
</dbReference>
<protein>
    <recommendedName>
        <fullName evidence="3">assimilatory sulfite reductase (NADPH)</fullName>
        <ecNumber evidence="3">1.8.1.2</ecNumber>
    </recommendedName>
</protein>
<dbReference type="InterPro" id="IPR003097">
    <property type="entry name" value="CysJ-like_FAD-binding"/>
</dbReference>
<keyword evidence="10" id="KW-0198">Cysteine biosynthesis</keyword>
<feature type="domain" description="FAD-binding FR-type" evidence="14">
    <location>
        <begin position="206"/>
        <end position="424"/>
    </location>
</feature>
<reference evidence="15" key="1">
    <citation type="submission" date="2014-06" db="EMBL/GenBank/DDBJ databases">
        <title>Molecular and ecological studies on carbamate pesticide degrading bacteria isolated from agricultural soils.</title>
        <authorList>
            <person name="Kim D.-U."/>
            <person name="Ka J.-O."/>
        </authorList>
    </citation>
    <scope>NUCLEOTIDE SEQUENCE</scope>
    <source>
        <strain evidence="15">NS2</strain>
        <plasmid evidence="15">201</plasmid>
    </source>
</reference>
<dbReference type="FunFam" id="3.40.50.80:FF:000001">
    <property type="entry name" value="NADPH--cytochrome P450 reductase 1"/>
    <property type="match status" value="1"/>
</dbReference>
<dbReference type="InterPro" id="IPR001709">
    <property type="entry name" value="Flavoprot_Pyr_Nucl_cyt_Rdtase"/>
</dbReference>
<evidence type="ECO:0000256" key="2">
    <source>
        <dbReference type="ARBA" id="ARBA00001974"/>
    </source>
</evidence>
<dbReference type="InterPro" id="IPR017927">
    <property type="entry name" value="FAD-bd_FR_type"/>
</dbReference>
<evidence type="ECO:0000256" key="7">
    <source>
        <dbReference type="ARBA" id="ARBA00022857"/>
    </source>
</evidence>
<dbReference type="InterPro" id="IPR001433">
    <property type="entry name" value="OxRdtase_FAD/NAD-bd"/>
</dbReference>
<evidence type="ECO:0000256" key="5">
    <source>
        <dbReference type="ARBA" id="ARBA00022643"/>
    </source>
</evidence>
<dbReference type="InterPro" id="IPR008254">
    <property type="entry name" value="Flavodoxin/NO_synth"/>
</dbReference>
<gene>
    <name evidence="15" type="ORF">plasmid201_184</name>
</gene>
<dbReference type="InterPro" id="IPR001094">
    <property type="entry name" value="Flavdoxin-like"/>
</dbReference>
<dbReference type="Pfam" id="PF00258">
    <property type="entry name" value="Flavodoxin_1"/>
    <property type="match status" value="1"/>
</dbReference>
<dbReference type="PROSITE" id="PS51384">
    <property type="entry name" value="FAD_FR"/>
    <property type="match status" value="1"/>
</dbReference>
<comment type="cofactor">
    <cofactor evidence="1">
        <name>FMN</name>
        <dbReference type="ChEBI" id="CHEBI:58210"/>
    </cofactor>
</comment>
<dbReference type="Pfam" id="PF00175">
    <property type="entry name" value="NAD_binding_1"/>
    <property type="match status" value="1"/>
</dbReference>
<feature type="domain" description="Flavodoxin-like" evidence="13">
    <location>
        <begin position="41"/>
        <end position="179"/>
    </location>
</feature>
<feature type="compositionally biased region" description="Basic and acidic residues" evidence="12">
    <location>
        <begin position="19"/>
        <end position="30"/>
    </location>
</feature>
<dbReference type="Gene3D" id="1.20.990.10">
    <property type="entry name" value="NADPH-cytochrome p450 Reductase, Chain A, domain 3"/>
    <property type="match status" value="1"/>
</dbReference>
<dbReference type="InterPro" id="IPR017938">
    <property type="entry name" value="Riboflavin_synthase-like_b-brl"/>
</dbReference>
<evidence type="ECO:0000256" key="8">
    <source>
        <dbReference type="ARBA" id="ARBA00022982"/>
    </source>
</evidence>
<dbReference type="GO" id="GO:0019344">
    <property type="term" value="P:cysteine biosynthetic process"/>
    <property type="evidence" value="ECO:0007669"/>
    <property type="project" value="UniProtKB-KW"/>
</dbReference>
<dbReference type="PROSITE" id="PS50902">
    <property type="entry name" value="FLAVODOXIN_LIKE"/>
    <property type="match status" value="1"/>
</dbReference>
<evidence type="ECO:0000256" key="3">
    <source>
        <dbReference type="ARBA" id="ARBA00012604"/>
    </source>
</evidence>
<evidence type="ECO:0000256" key="6">
    <source>
        <dbReference type="ARBA" id="ARBA00022827"/>
    </source>
</evidence>
<dbReference type="GO" id="GO:0010181">
    <property type="term" value="F:FMN binding"/>
    <property type="evidence" value="ECO:0007669"/>
    <property type="project" value="InterPro"/>
</dbReference>
<keyword evidence="8" id="KW-0813">Transport</keyword>
<organism evidence="15">
    <name type="scientific">Sphingomonas sp. NS2</name>
    <dbReference type="NCBI Taxonomy" id="908605"/>
    <lineage>
        <taxon>Bacteria</taxon>
        <taxon>Pseudomonadati</taxon>
        <taxon>Pseudomonadota</taxon>
        <taxon>Alphaproteobacteria</taxon>
        <taxon>Sphingomonadales</taxon>
        <taxon>Sphingomonadaceae</taxon>
        <taxon>Sphingomonas</taxon>
    </lineage>
</organism>
<dbReference type="Gene3D" id="3.40.50.80">
    <property type="entry name" value="Nucleotide-binding domain of ferredoxin-NADP reductase (FNR) module"/>
    <property type="match status" value="1"/>
</dbReference>
<dbReference type="PANTHER" id="PTHR19384:SF128">
    <property type="entry name" value="NADPH OXIDOREDUCTASE A"/>
    <property type="match status" value="1"/>
</dbReference>
<dbReference type="PANTHER" id="PTHR19384">
    <property type="entry name" value="NITRIC OXIDE SYNTHASE-RELATED"/>
    <property type="match status" value="1"/>
</dbReference>
<evidence type="ECO:0000256" key="10">
    <source>
        <dbReference type="ARBA" id="ARBA00023192"/>
    </source>
</evidence>
<sequence length="574" mass="61556">MTLIETAFDAHQVQGDMPDGVHDRHDHEASNGDGGLKAGSVTVLFATETGASEDVAKALGKAVEQNGLTARVIDMADADIADLADIEIALFVASTTGDGDAPYAAEGFFAALNSADAISLDHLRYAVLALGDSTYEHFCAAGRRLDEALVALGARRLLDRVDCDIDYEEPAAEWRAAVLATITHKPVVTPSVGLSNGLAAARREKYRLTEGIVVESRVLTGEGSTKATRHLALSLSDTTAGAYEPGDALGVIVENDPALVAAVLDAGRLAAETVVTLKGETLMLGDALRLYLDVTAVTPRFLEAWGAASASQLLPALGSGSESSPPTVVTRDHHIVDIMRRYPAADLEAQTFVNMLRSLQPRLYSIASSLKAVPGQVHLTIAPVAYMLWGEERRGVATGQLCERTPVGTRVQVYVHSNSHFRLPAPEVPVIMIGAGTGVAPYRGFLQERAAQEGAGRAWLFFGERNRSTDFLYEDELSAFLQSGILTRIDTAFSRDGEAKVYVQHRLVEEADELCRWIADGAHVFVCGDAANMAPDVHRALISVFQIGMGLTAPAAEAFLRTLQSEDRYQRDVY</sequence>
<proteinExistence type="predicted"/>
<dbReference type="Gene3D" id="2.40.30.10">
    <property type="entry name" value="Translation factors"/>
    <property type="match status" value="1"/>
</dbReference>
<dbReference type="EMBL" id="KM017070">
    <property type="protein sequence ID" value="AJW29372.1"/>
    <property type="molecule type" value="Genomic_DNA"/>
</dbReference>
<evidence type="ECO:0000256" key="9">
    <source>
        <dbReference type="ARBA" id="ARBA00023002"/>
    </source>
</evidence>
<dbReference type="InterPro" id="IPR039261">
    <property type="entry name" value="FNR_nucleotide-bd"/>
</dbReference>
<keyword evidence="4" id="KW-0285">Flavoprotein</keyword>
<dbReference type="EC" id="1.8.1.2" evidence="3"/>
<keyword evidence="9 15" id="KW-0560">Oxidoreductase</keyword>
<dbReference type="AlphaFoldDB" id="A0A0D4ZYL9"/>
<keyword evidence="8" id="KW-0249">Electron transport</keyword>
<dbReference type="Pfam" id="PF00667">
    <property type="entry name" value="FAD_binding_1"/>
    <property type="match status" value="1"/>
</dbReference>
<evidence type="ECO:0000259" key="14">
    <source>
        <dbReference type="PROSITE" id="PS51384"/>
    </source>
</evidence>
<evidence type="ECO:0000256" key="4">
    <source>
        <dbReference type="ARBA" id="ARBA00022630"/>
    </source>
</evidence>
<dbReference type="PRINTS" id="PR00369">
    <property type="entry name" value="FLAVODOXIN"/>
</dbReference>
<keyword evidence="10" id="KW-0028">Amino-acid biosynthesis</keyword>
<evidence type="ECO:0000313" key="15">
    <source>
        <dbReference type="EMBL" id="AJW29372.1"/>
    </source>
</evidence>
<comment type="cofactor">
    <cofactor evidence="2">
        <name>FAD</name>
        <dbReference type="ChEBI" id="CHEBI:57692"/>
    </cofactor>
</comment>
<dbReference type="GO" id="GO:0050660">
    <property type="term" value="F:flavin adenine dinucleotide binding"/>
    <property type="evidence" value="ECO:0007669"/>
    <property type="project" value="TreeGrafter"/>
</dbReference>
<keyword evidence="5" id="KW-0288">FMN</keyword>
<evidence type="ECO:0000256" key="11">
    <source>
        <dbReference type="ARBA" id="ARBA00052219"/>
    </source>
</evidence>
<keyword evidence="7" id="KW-0521">NADP</keyword>
<dbReference type="SUPFAM" id="SSF52218">
    <property type="entry name" value="Flavoproteins"/>
    <property type="match status" value="1"/>
</dbReference>
<keyword evidence="6" id="KW-0274">FAD</keyword>